<comment type="caution">
    <text evidence="2">The sequence shown here is derived from an EMBL/GenBank/DDBJ whole genome shotgun (WGS) entry which is preliminary data.</text>
</comment>
<keyword evidence="3" id="KW-1185">Reference proteome</keyword>
<name>A0ABW3AD00_9MICO</name>
<dbReference type="PROSITE" id="PS51257">
    <property type="entry name" value="PROKAR_LIPOPROTEIN"/>
    <property type="match status" value="1"/>
</dbReference>
<feature type="compositionally biased region" description="Low complexity" evidence="1">
    <location>
        <begin position="38"/>
        <end position="47"/>
    </location>
</feature>
<organism evidence="2 3">
    <name type="scientific">Microbacterium insulae</name>
    <dbReference type="NCBI Taxonomy" id="483014"/>
    <lineage>
        <taxon>Bacteria</taxon>
        <taxon>Bacillati</taxon>
        <taxon>Actinomycetota</taxon>
        <taxon>Actinomycetes</taxon>
        <taxon>Micrococcales</taxon>
        <taxon>Microbacteriaceae</taxon>
        <taxon>Microbacterium</taxon>
    </lineage>
</organism>
<evidence type="ECO:0000313" key="2">
    <source>
        <dbReference type="EMBL" id="MFD0788858.1"/>
    </source>
</evidence>
<dbReference type="EMBL" id="JBHTII010000001">
    <property type="protein sequence ID" value="MFD0788858.1"/>
    <property type="molecule type" value="Genomic_DNA"/>
</dbReference>
<proteinExistence type="predicted"/>
<sequence>MTIDRRRIVFHGAGALAVLVVTAALAVGCAPEPGPGGSPSATPSVSPRPGGPTPSPIETELPDAGFEVPGECAEIYSPAMLSSLEADNPPLNDPGVTMLSTQVASLSQIIDESPATLRCSWGAPGEYGLATNVTAVDSAQAELIGDELVAQGMACEPLAEGTICRFEEKGITLDDAEYATGETHYLGGGAWVATSWINFSPVGYTEDIVATLWG</sequence>
<feature type="region of interest" description="Disordered" evidence="1">
    <location>
        <begin position="32"/>
        <end position="63"/>
    </location>
</feature>
<dbReference type="Proteomes" id="UP001597055">
    <property type="component" value="Unassembled WGS sequence"/>
</dbReference>
<accession>A0ABW3AD00</accession>
<evidence type="ECO:0000256" key="1">
    <source>
        <dbReference type="SAM" id="MobiDB-lite"/>
    </source>
</evidence>
<reference evidence="3" key="1">
    <citation type="journal article" date="2019" name="Int. J. Syst. Evol. Microbiol.">
        <title>The Global Catalogue of Microorganisms (GCM) 10K type strain sequencing project: providing services to taxonomists for standard genome sequencing and annotation.</title>
        <authorList>
            <consortium name="The Broad Institute Genomics Platform"/>
            <consortium name="The Broad Institute Genome Sequencing Center for Infectious Disease"/>
            <person name="Wu L."/>
            <person name="Ma J."/>
        </authorList>
    </citation>
    <scope>NUCLEOTIDE SEQUENCE [LARGE SCALE GENOMIC DNA]</scope>
    <source>
        <strain evidence="3">CCUG 54523</strain>
    </source>
</reference>
<dbReference type="RefSeq" id="WP_204979790.1">
    <property type="nucleotide sequence ID" value="NZ_JBHTII010000001.1"/>
</dbReference>
<gene>
    <name evidence="2" type="ORF">ACFQ0P_00495</name>
</gene>
<protein>
    <submittedName>
        <fullName evidence="2">Uncharacterized protein</fullName>
    </submittedName>
</protein>
<evidence type="ECO:0000313" key="3">
    <source>
        <dbReference type="Proteomes" id="UP001597055"/>
    </source>
</evidence>